<dbReference type="Pfam" id="PF01465">
    <property type="entry name" value="GRIP"/>
    <property type="match status" value="1"/>
</dbReference>
<organism evidence="9 10">
    <name type="scientific">Xylaria multiplex</name>
    <dbReference type="NCBI Taxonomy" id="323545"/>
    <lineage>
        <taxon>Eukaryota</taxon>
        <taxon>Fungi</taxon>
        <taxon>Dikarya</taxon>
        <taxon>Ascomycota</taxon>
        <taxon>Pezizomycotina</taxon>
        <taxon>Sordariomycetes</taxon>
        <taxon>Xylariomycetidae</taxon>
        <taxon>Xylariales</taxon>
        <taxon>Xylariaceae</taxon>
        <taxon>Xylaria</taxon>
    </lineage>
</organism>
<evidence type="ECO:0000256" key="5">
    <source>
        <dbReference type="ARBA" id="ARBA00023136"/>
    </source>
</evidence>
<feature type="region of interest" description="Disordered" evidence="7">
    <location>
        <begin position="357"/>
        <end position="421"/>
    </location>
</feature>
<dbReference type="InterPro" id="IPR051952">
    <property type="entry name" value="Golgi-autophagy_related"/>
</dbReference>
<dbReference type="PANTHER" id="PTHR23157:SF25">
    <property type="entry name" value="GRIP AND COILED-COIL DOMAIN-CONTAINING PROTEIN 1"/>
    <property type="match status" value="1"/>
</dbReference>
<evidence type="ECO:0000256" key="4">
    <source>
        <dbReference type="ARBA" id="ARBA00023054"/>
    </source>
</evidence>
<dbReference type="InterPro" id="IPR000237">
    <property type="entry name" value="GRIP_dom"/>
</dbReference>
<comment type="subcellular location">
    <subcellularLocation>
        <location evidence="2">Cytoplasm</location>
    </subcellularLocation>
    <subcellularLocation>
        <location evidence="1">Endomembrane system</location>
        <topology evidence="1">Peripheral membrane protein</topology>
    </subcellularLocation>
</comment>
<evidence type="ECO:0000259" key="8">
    <source>
        <dbReference type="PROSITE" id="PS50913"/>
    </source>
</evidence>
<evidence type="ECO:0000256" key="7">
    <source>
        <dbReference type="SAM" id="MobiDB-lite"/>
    </source>
</evidence>
<feature type="compositionally biased region" description="Polar residues" evidence="7">
    <location>
        <begin position="402"/>
        <end position="419"/>
    </location>
</feature>
<feature type="domain" description="GRIP" evidence="8">
    <location>
        <begin position="975"/>
        <end position="1025"/>
    </location>
</feature>
<feature type="coiled-coil region" evidence="6">
    <location>
        <begin position="309"/>
        <end position="357"/>
    </location>
</feature>
<protein>
    <recommendedName>
        <fullName evidence="8">GRIP domain-containing protein</fullName>
    </recommendedName>
</protein>
<reference evidence="9 10" key="1">
    <citation type="submission" date="2019-12" db="EMBL/GenBank/DDBJ databases">
        <title>Draft genome sequence of the ascomycete Xylaria multiplex DSM 110363.</title>
        <authorList>
            <person name="Buettner E."/>
            <person name="Kellner H."/>
        </authorList>
    </citation>
    <scope>NUCLEOTIDE SEQUENCE [LARGE SCALE GENOMIC DNA]</scope>
    <source>
        <strain evidence="9 10">DSM 110363</strain>
    </source>
</reference>
<evidence type="ECO:0000256" key="3">
    <source>
        <dbReference type="ARBA" id="ARBA00022490"/>
    </source>
</evidence>
<dbReference type="AlphaFoldDB" id="A0A7C8MMN7"/>
<feature type="region of interest" description="Disordered" evidence="7">
    <location>
        <begin position="225"/>
        <end position="246"/>
    </location>
</feature>
<feature type="region of interest" description="Disordered" evidence="7">
    <location>
        <begin position="1"/>
        <end position="114"/>
    </location>
</feature>
<feature type="coiled-coil region" evidence="6">
    <location>
        <begin position="172"/>
        <end position="220"/>
    </location>
</feature>
<gene>
    <name evidence="9" type="ORF">GQX73_g9343</name>
</gene>
<dbReference type="Proteomes" id="UP000481858">
    <property type="component" value="Unassembled WGS sequence"/>
</dbReference>
<evidence type="ECO:0000256" key="2">
    <source>
        <dbReference type="ARBA" id="ARBA00004496"/>
    </source>
</evidence>
<keyword evidence="10" id="KW-1185">Reference proteome</keyword>
<feature type="compositionally biased region" description="Basic and acidic residues" evidence="7">
    <location>
        <begin position="1"/>
        <end position="24"/>
    </location>
</feature>
<feature type="compositionally biased region" description="Basic and acidic residues" evidence="7">
    <location>
        <begin position="231"/>
        <end position="242"/>
    </location>
</feature>
<dbReference type="InParanoid" id="A0A7C8MMN7"/>
<dbReference type="FunCoup" id="A0A7C8MMN7">
    <property type="interactions" value="99"/>
</dbReference>
<feature type="compositionally biased region" description="Polar residues" evidence="7">
    <location>
        <begin position="894"/>
        <end position="911"/>
    </location>
</feature>
<feature type="region of interest" description="Disordered" evidence="7">
    <location>
        <begin position="816"/>
        <end position="844"/>
    </location>
</feature>
<feature type="region of interest" description="Disordered" evidence="7">
    <location>
        <begin position="885"/>
        <end position="917"/>
    </location>
</feature>
<feature type="coiled-coil region" evidence="6">
    <location>
        <begin position="428"/>
        <end position="455"/>
    </location>
</feature>
<evidence type="ECO:0000313" key="10">
    <source>
        <dbReference type="Proteomes" id="UP000481858"/>
    </source>
</evidence>
<dbReference type="PANTHER" id="PTHR23157">
    <property type="entry name" value="GRIP AND COILED-COIL DOMAIN-CONTAINING PROTEIN 1"/>
    <property type="match status" value="1"/>
</dbReference>
<accession>A0A7C8MMN7</accession>
<dbReference type="PROSITE" id="PS50913">
    <property type="entry name" value="GRIP"/>
    <property type="match status" value="1"/>
</dbReference>
<evidence type="ECO:0000256" key="1">
    <source>
        <dbReference type="ARBA" id="ARBA00004184"/>
    </source>
</evidence>
<keyword evidence="4 6" id="KW-0175">Coiled coil</keyword>
<keyword evidence="5" id="KW-0472">Membrane</keyword>
<dbReference type="GO" id="GO:0005794">
    <property type="term" value="C:Golgi apparatus"/>
    <property type="evidence" value="ECO:0007669"/>
    <property type="project" value="TreeGrafter"/>
</dbReference>
<dbReference type="EMBL" id="WUBL01000160">
    <property type="protein sequence ID" value="KAF2964233.1"/>
    <property type="molecule type" value="Genomic_DNA"/>
</dbReference>
<comment type="caution">
    <text evidence="9">The sequence shown here is derived from an EMBL/GenBank/DDBJ whole genome shotgun (WGS) entry which is preliminary data.</text>
</comment>
<name>A0A7C8MMN7_9PEZI</name>
<dbReference type="OrthoDB" id="1926336at2759"/>
<sequence>MLSKLKEALDRTITEEQARHRAFNERAANARNSAQSGPADPDPSVFEAAFKLDDDTDGPSGSSTPKLVPVTDESSSGKKSSAAGHKGDGATSASANPPEHPTTAPSTPSTLSPHVEARLKRLDRLELSYRELLRSYRLAHSRAVAADRFDRILRENTPLDSIKNPDGFESYITELNEKNTKVVEELRRVLADNDDYKKKCEKSDKELAALKDELVTLKAAAEANRIANQPDKTEDGKIRDDGDQGEDMFSYDDEIAILRSELVSKDEQIVKLTSETNERKEALAKAESLLKVADSSKDEEKEARQIKELLDLQARFEELKASNKEIKITLEKACEENRSRDETIDNLNQELSKYRQANVGIPEDSKSSPAVSTPPDLSATSQELDWERWTTKKGKKNRKSDASQGPANTTPSKTSQRPQQPALRVLEIEILRADISRLKEDIAEKDLQLEDLSKQKKSQGEFILEIAAKNSEIEKLSKRMKSQDLLEEEVGVTRESLIETGHSLMEAKARVEKLENENKALEARKSELEKELERVGSNSKVQAEYDTMKSKFDDLKAENHTLKSELGASQKIAQDRFKDLAQQKEINIKAQAQIKSLNHDLAAAKITQEEVTSKTNELRTLEKRVKELVNDNKRLQRLLSDRESELKLSNDRLAADKTARTKMEDEKRTLDRNVRRLQSENNEKSVKAEKLRSELDAALSRSSALQSKSAALIKNLEDEIGKLTRLNTIVKEEADSKARLLESAQGMMASMRHQVTELTMQRKEAQDQAESLEEELADAQKHLAERTREGENMRRRLAEMTESTDAQVREAKSKMEAAIEERDRIEDESSTLARRRSREAEELRNKVRELEREVRALSDVKEDLEGREREWRQRREELEQIEEKANAETEEMRSTISSLRSAVDASEQQVSDTEKQKADLKKLLEEARSRYERVNKELKNVQSRLNLGSVSNVASSGRSSTDSTRSGVSGSLARGSYGISDAAYLKTVFLQFLQVRDDKVRLQLIPVLGKLLGFDKQEQQQGIDAILHPQKSGKYS</sequence>
<evidence type="ECO:0000256" key="6">
    <source>
        <dbReference type="SAM" id="Coils"/>
    </source>
</evidence>
<feature type="compositionally biased region" description="Basic and acidic residues" evidence="7">
    <location>
        <begin position="816"/>
        <end position="827"/>
    </location>
</feature>
<feature type="compositionally biased region" description="Low complexity" evidence="7">
    <location>
        <begin position="101"/>
        <end position="113"/>
    </location>
</feature>
<feature type="region of interest" description="Disordered" evidence="7">
    <location>
        <begin position="951"/>
        <end position="971"/>
    </location>
</feature>
<keyword evidence="3" id="KW-0963">Cytoplasm</keyword>
<proteinExistence type="predicted"/>
<feature type="compositionally biased region" description="Low complexity" evidence="7">
    <location>
        <begin position="25"/>
        <end position="34"/>
    </location>
</feature>
<evidence type="ECO:0000313" key="9">
    <source>
        <dbReference type="EMBL" id="KAF2964233.1"/>
    </source>
</evidence>